<dbReference type="GeneID" id="90984470"/>
<comment type="caution">
    <text evidence="4">The sequence shown here is derived from an EMBL/GenBank/DDBJ whole genome shotgun (WGS) entry which is preliminary data.</text>
</comment>
<comment type="function">
    <text evidence="2">Binds to DNA and alters its conformation. May be involved in regulation of gene expression, nucleoid organization and DNA protection.</text>
</comment>
<dbReference type="PANTHER" id="PTHR33449">
    <property type="entry name" value="NUCLEOID-ASSOCIATED PROTEIN YBAB"/>
    <property type="match status" value="1"/>
</dbReference>
<dbReference type="Gene3D" id="3.30.1310.10">
    <property type="entry name" value="Nucleoid-associated protein YbaB-like domain"/>
    <property type="match status" value="1"/>
</dbReference>
<comment type="similarity">
    <text evidence="2">Belongs to the YbaB/EbfC family.</text>
</comment>
<accession>A0A073ILV6</accession>
<dbReference type="PANTHER" id="PTHR33449:SF1">
    <property type="entry name" value="NUCLEOID-ASSOCIATED PROTEIN YBAB"/>
    <property type="match status" value="1"/>
</dbReference>
<keyword evidence="1 2" id="KW-0238">DNA-binding</keyword>
<evidence type="ECO:0000256" key="3">
    <source>
        <dbReference type="SAM" id="Coils"/>
    </source>
</evidence>
<name>A0A073ILV6_9BACT</name>
<comment type="subcellular location">
    <subcellularLocation>
        <location evidence="2">Cytoplasm</location>
        <location evidence="2">Nucleoid</location>
    </subcellularLocation>
</comment>
<comment type="subunit">
    <text evidence="2">Homodimer.</text>
</comment>
<protein>
    <recommendedName>
        <fullName evidence="2">Nucleoid-associated protein EH55_10760</fullName>
    </recommendedName>
</protein>
<keyword evidence="2" id="KW-0963">Cytoplasm</keyword>
<dbReference type="PIRSF" id="PIRSF004555">
    <property type="entry name" value="UCP004555"/>
    <property type="match status" value="1"/>
</dbReference>
<keyword evidence="3" id="KW-0175">Coiled coil</keyword>
<dbReference type="PATRIC" id="fig|2754.20.peg.1339"/>
<dbReference type="STRING" id="2754.EH55_10760"/>
<dbReference type="GO" id="GO:0005829">
    <property type="term" value="C:cytosol"/>
    <property type="evidence" value="ECO:0007669"/>
    <property type="project" value="TreeGrafter"/>
</dbReference>
<organism evidence="4 5">
    <name type="scientific">Synergistes jonesii</name>
    <dbReference type="NCBI Taxonomy" id="2754"/>
    <lineage>
        <taxon>Bacteria</taxon>
        <taxon>Thermotogati</taxon>
        <taxon>Synergistota</taxon>
        <taxon>Synergistia</taxon>
        <taxon>Synergistales</taxon>
        <taxon>Synergistaceae</taxon>
        <taxon>Synergistes</taxon>
    </lineage>
</organism>
<keyword evidence="5" id="KW-1185">Reference proteome</keyword>
<evidence type="ECO:0000313" key="4">
    <source>
        <dbReference type="EMBL" id="KEJ91318.1"/>
    </source>
</evidence>
<evidence type="ECO:0000256" key="1">
    <source>
        <dbReference type="ARBA" id="ARBA00023125"/>
    </source>
</evidence>
<dbReference type="Pfam" id="PF02575">
    <property type="entry name" value="YbaB_DNA_bd"/>
    <property type="match status" value="1"/>
</dbReference>
<dbReference type="EMBL" id="JMKI01000051">
    <property type="protein sequence ID" value="KEJ91318.1"/>
    <property type="molecule type" value="Genomic_DNA"/>
</dbReference>
<reference evidence="4 5" key="1">
    <citation type="submission" date="2014-04" db="EMBL/GenBank/DDBJ databases">
        <title>Draft Genome Sequence of Synergistes jonesii.</title>
        <authorList>
            <person name="Coil D.A."/>
            <person name="Eisen J.A."/>
            <person name="Holland-Moritz H.E."/>
        </authorList>
    </citation>
    <scope>NUCLEOTIDE SEQUENCE [LARGE SCALE GENOMIC DNA]</scope>
    <source>
        <strain evidence="4 5">78-1</strain>
    </source>
</reference>
<evidence type="ECO:0000256" key="2">
    <source>
        <dbReference type="HAMAP-Rule" id="MF_00274"/>
    </source>
</evidence>
<sequence>MKMDKLLKQAQRMQAQMALAQQELEKAVLEGTAGGGAVKVTVNGHGDVLSVTIDKEVVNPEEIEMLEDLVLGAIKEALSKAKELYGSKMNTLTGGLGAGFPGLM</sequence>
<dbReference type="GO" id="GO:0003677">
    <property type="term" value="F:DNA binding"/>
    <property type="evidence" value="ECO:0007669"/>
    <property type="project" value="UniProtKB-UniRule"/>
</dbReference>
<dbReference type="AlphaFoldDB" id="A0A073ILV6"/>
<dbReference type="eggNOG" id="COG0718">
    <property type="taxonomic scope" value="Bacteria"/>
</dbReference>
<dbReference type="Proteomes" id="UP000027665">
    <property type="component" value="Unassembled WGS sequence"/>
</dbReference>
<dbReference type="GO" id="GO:0043590">
    <property type="term" value="C:bacterial nucleoid"/>
    <property type="evidence" value="ECO:0007669"/>
    <property type="project" value="UniProtKB-UniRule"/>
</dbReference>
<evidence type="ECO:0000313" key="5">
    <source>
        <dbReference type="Proteomes" id="UP000027665"/>
    </source>
</evidence>
<dbReference type="HAMAP" id="MF_00274">
    <property type="entry name" value="DNA_YbaB_EbfC"/>
    <property type="match status" value="1"/>
</dbReference>
<dbReference type="RefSeq" id="WP_037978087.1">
    <property type="nucleotide sequence ID" value="NZ_JMKI01000051.1"/>
</dbReference>
<feature type="coiled-coil region" evidence="3">
    <location>
        <begin position="3"/>
        <end position="30"/>
    </location>
</feature>
<gene>
    <name evidence="4" type="ORF">EH55_10760</name>
</gene>
<dbReference type="SUPFAM" id="SSF82607">
    <property type="entry name" value="YbaB-like"/>
    <property type="match status" value="1"/>
</dbReference>
<dbReference type="OrthoDB" id="9795263at2"/>
<proteinExistence type="inferred from homology"/>
<dbReference type="NCBIfam" id="TIGR00103">
    <property type="entry name" value="DNA_YbaB_EbfC"/>
    <property type="match status" value="1"/>
</dbReference>
<dbReference type="InterPro" id="IPR036894">
    <property type="entry name" value="YbaB-like_sf"/>
</dbReference>
<dbReference type="InterPro" id="IPR004401">
    <property type="entry name" value="YbaB/EbfC"/>
</dbReference>